<accession>A0A6A6GR14</accession>
<reference evidence="7" key="1">
    <citation type="journal article" date="2020" name="Stud. Mycol.">
        <title>101 Dothideomycetes genomes: A test case for predicting lifestyles and emergence of pathogens.</title>
        <authorList>
            <person name="Haridas S."/>
            <person name="Albert R."/>
            <person name="Binder M."/>
            <person name="Bloem J."/>
            <person name="LaButti K."/>
            <person name="Salamov A."/>
            <person name="Andreopoulos B."/>
            <person name="Baker S."/>
            <person name="Barry K."/>
            <person name="Bills G."/>
            <person name="Bluhm B."/>
            <person name="Cannon C."/>
            <person name="Castanera R."/>
            <person name="Culley D."/>
            <person name="Daum C."/>
            <person name="Ezra D."/>
            <person name="Gonzalez J."/>
            <person name="Henrissat B."/>
            <person name="Kuo A."/>
            <person name="Liang C."/>
            <person name="Lipzen A."/>
            <person name="Lutzoni F."/>
            <person name="Magnuson J."/>
            <person name="Mondo S."/>
            <person name="Nolan M."/>
            <person name="Ohm R."/>
            <person name="Pangilinan J."/>
            <person name="Park H.-J."/>
            <person name="Ramirez L."/>
            <person name="Alfaro M."/>
            <person name="Sun H."/>
            <person name="Tritt A."/>
            <person name="Yoshinaga Y."/>
            <person name="Zwiers L.-H."/>
            <person name="Turgeon B."/>
            <person name="Goodwin S."/>
            <person name="Spatafora J."/>
            <person name="Crous P."/>
            <person name="Grigoriev I."/>
        </authorList>
    </citation>
    <scope>NUCLEOTIDE SEQUENCE [LARGE SCALE GENOMIC DNA]</scope>
    <source>
        <strain evidence="7">CECT 20119</strain>
    </source>
</reference>
<dbReference type="InterPro" id="IPR007219">
    <property type="entry name" value="XnlR_reg_dom"/>
</dbReference>
<dbReference type="SUPFAM" id="SSF57701">
    <property type="entry name" value="Zn2/Cys6 DNA-binding domain"/>
    <property type="match status" value="1"/>
</dbReference>
<dbReference type="Proteomes" id="UP000799538">
    <property type="component" value="Unassembled WGS sequence"/>
</dbReference>
<dbReference type="AlphaFoldDB" id="A0A6A6GR14"/>
<dbReference type="EMBL" id="ML992501">
    <property type="protein sequence ID" value="KAF2228194.1"/>
    <property type="molecule type" value="Genomic_DNA"/>
</dbReference>
<dbReference type="InterPro" id="IPR036864">
    <property type="entry name" value="Zn2-C6_fun-type_DNA-bd_sf"/>
</dbReference>
<feature type="domain" description="Zn(2)-C6 fungal-type" evidence="5">
    <location>
        <begin position="12"/>
        <end position="42"/>
    </location>
</feature>
<proteinExistence type="predicted"/>
<dbReference type="PROSITE" id="PS00463">
    <property type="entry name" value="ZN2_CY6_FUNGAL_1"/>
    <property type="match status" value="1"/>
</dbReference>
<evidence type="ECO:0000256" key="1">
    <source>
        <dbReference type="ARBA" id="ARBA00004123"/>
    </source>
</evidence>
<dbReference type="PANTHER" id="PTHR31001">
    <property type="entry name" value="UNCHARACTERIZED TRANSCRIPTIONAL REGULATORY PROTEIN"/>
    <property type="match status" value="1"/>
</dbReference>
<dbReference type="Pfam" id="PF04082">
    <property type="entry name" value="Fungal_trans"/>
    <property type="match status" value="1"/>
</dbReference>
<evidence type="ECO:0000256" key="2">
    <source>
        <dbReference type="ARBA" id="ARBA00022723"/>
    </source>
</evidence>
<keyword evidence="3" id="KW-0539">Nucleus</keyword>
<dbReference type="Pfam" id="PF00172">
    <property type="entry name" value="Zn_clus"/>
    <property type="match status" value="1"/>
</dbReference>
<feature type="region of interest" description="Disordered" evidence="4">
    <location>
        <begin position="102"/>
        <end position="137"/>
    </location>
</feature>
<evidence type="ECO:0000313" key="6">
    <source>
        <dbReference type="EMBL" id="KAF2228194.1"/>
    </source>
</evidence>
<dbReference type="GO" id="GO:0000981">
    <property type="term" value="F:DNA-binding transcription factor activity, RNA polymerase II-specific"/>
    <property type="evidence" value="ECO:0007669"/>
    <property type="project" value="InterPro"/>
</dbReference>
<dbReference type="GO" id="GO:0005634">
    <property type="term" value="C:nucleus"/>
    <property type="evidence" value="ECO:0007669"/>
    <property type="project" value="UniProtKB-SubCell"/>
</dbReference>
<dbReference type="PANTHER" id="PTHR31001:SF85">
    <property type="entry name" value="ZN(II)2CYS6 TRANSCRIPTION FACTOR (EUROFUNG)"/>
    <property type="match status" value="1"/>
</dbReference>
<dbReference type="InterPro" id="IPR001138">
    <property type="entry name" value="Zn2Cys6_DnaBD"/>
</dbReference>
<keyword evidence="2" id="KW-0479">Metal-binding</keyword>
<dbReference type="PROSITE" id="PS50048">
    <property type="entry name" value="ZN2_CY6_FUNGAL_2"/>
    <property type="match status" value="1"/>
</dbReference>
<dbReference type="SMART" id="SM00066">
    <property type="entry name" value="GAL4"/>
    <property type="match status" value="1"/>
</dbReference>
<comment type="subcellular location">
    <subcellularLocation>
        <location evidence="1">Nucleus</location>
    </subcellularLocation>
</comment>
<evidence type="ECO:0000259" key="5">
    <source>
        <dbReference type="PROSITE" id="PS50048"/>
    </source>
</evidence>
<dbReference type="GO" id="GO:0003677">
    <property type="term" value="F:DNA binding"/>
    <property type="evidence" value="ECO:0007669"/>
    <property type="project" value="InterPro"/>
</dbReference>
<evidence type="ECO:0000313" key="7">
    <source>
        <dbReference type="Proteomes" id="UP000799538"/>
    </source>
</evidence>
<dbReference type="CDD" id="cd00067">
    <property type="entry name" value="GAL4"/>
    <property type="match status" value="1"/>
</dbReference>
<dbReference type="GO" id="GO:0008270">
    <property type="term" value="F:zinc ion binding"/>
    <property type="evidence" value="ECO:0007669"/>
    <property type="project" value="InterPro"/>
</dbReference>
<dbReference type="SMART" id="SM00906">
    <property type="entry name" value="Fungal_trans"/>
    <property type="match status" value="1"/>
</dbReference>
<dbReference type="InterPro" id="IPR050613">
    <property type="entry name" value="Sec_Metabolite_Reg"/>
</dbReference>
<dbReference type="Gene3D" id="4.10.240.10">
    <property type="entry name" value="Zn(2)-C6 fungal-type DNA-binding domain"/>
    <property type="match status" value="1"/>
</dbReference>
<gene>
    <name evidence="6" type="ORF">BDZ85DRAFT_13038</name>
</gene>
<evidence type="ECO:0000256" key="3">
    <source>
        <dbReference type="ARBA" id="ARBA00023242"/>
    </source>
</evidence>
<dbReference type="GO" id="GO:0006351">
    <property type="term" value="P:DNA-templated transcription"/>
    <property type="evidence" value="ECO:0007669"/>
    <property type="project" value="InterPro"/>
</dbReference>
<keyword evidence="7" id="KW-1185">Reference proteome</keyword>
<dbReference type="OrthoDB" id="2269373at2759"/>
<protein>
    <recommendedName>
        <fullName evidence="5">Zn(2)-C6 fungal-type domain-containing protein</fullName>
    </recommendedName>
</protein>
<dbReference type="CDD" id="cd12148">
    <property type="entry name" value="fungal_TF_MHR"/>
    <property type="match status" value="1"/>
</dbReference>
<organism evidence="6 7">
    <name type="scientific">Elsinoe ampelina</name>
    <dbReference type="NCBI Taxonomy" id="302913"/>
    <lineage>
        <taxon>Eukaryota</taxon>
        <taxon>Fungi</taxon>
        <taxon>Dikarya</taxon>
        <taxon>Ascomycota</taxon>
        <taxon>Pezizomycotina</taxon>
        <taxon>Dothideomycetes</taxon>
        <taxon>Dothideomycetidae</taxon>
        <taxon>Myriangiales</taxon>
        <taxon>Elsinoaceae</taxon>
        <taxon>Elsinoe</taxon>
    </lineage>
</organism>
<sequence length="680" mass="76454">MESSSLALANTSCIHCAKRKVKCDRQIPCSRCKQRGGPRCEYAAGDGAVKGQTGQALVKSQQDRIAQLENIIRESGGTLPGGLSISSPTVAAEVEAPVLQIDQGLSDRQHGSRKRARLSALEGDGTRQGPDGGLVEREEDTAYIEAPIWFGWDETKQQREHSTNAQVAVGPIIDMADDNPKGYYHTLLQATDRFETFDALPTHVSRQLWQAYLTNVHPLTKLFFDWDKATLMERAAADFGCLSDGQRAFVTAMYFLATLSLSEDECTSTFGNTTPSKDELLLSLQRSTESALLAARYASTGELQVLQAIVMYILAMRNRARPAECFSLQGIAVRIAQRIGIHRDGDELGLPPAKAEERRRTWWQMQYMEIMISQLLGCISVTLYCNWDAKLPSNLDDEDVKADTRELPPEREGLTSMSYCLWRYEIPHIQRQNWNPTHGAIWGSSSRLSSEKKKMLMEGLRKHFGEKYLQYCELVNPLHVQIQIGLNSTLLALQRAILQPTVGVSRLSSMAPEDREELLKICKKTMDYYLLTQTDASLVGFRWHNECWFQWTAFVYLLVETERRASAPEAASLWTLIEKVCNAHPKITTHTARPDVSAIGRLILLAWQRRTEYLLTEGRQEAKPSCVEIFETAYGNATGPGETNFQDNGLLGDADFDLDLIDWSSWEVGEFWPDTYESTT</sequence>
<name>A0A6A6GR14_9PEZI</name>
<evidence type="ECO:0000256" key="4">
    <source>
        <dbReference type="SAM" id="MobiDB-lite"/>
    </source>
</evidence>